<organism evidence="2 3">
    <name type="scientific">Pleurodeles waltl</name>
    <name type="common">Iberian ribbed newt</name>
    <dbReference type="NCBI Taxonomy" id="8319"/>
    <lineage>
        <taxon>Eukaryota</taxon>
        <taxon>Metazoa</taxon>
        <taxon>Chordata</taxon>
        <taxon>Craniata</taxon>
        <taxon>Vertebrata</taxon>
        <taxon>Euteleostomi</taxon>
        <taxon>Amphibia</taxon>
        <taxon>Batrachia</taxon>
        <taxon>Caudata</taxon>
        <taxon>Salamandroidea</taxon>
        <taxon>Salamandridae</taxon>
        <taxon>Pleurodelinae</taxon>
        <taxon>Pleurodeles</taxon>
    </lineage>
</organism>
<gene>
    <name evidence="2" type="ORF">NDU88_006550</name>
</gene>
<protein>
    <submittedName>
        <fullName evidence="2">Uncharacterized protein</fullName>
    </submittedName>
</protein>
<sequence length="113" mass="12847">MRDPNQGEVRTPRQERQSLNQEKTDAGERPTTYRIPAPSRPGTRRVQKGRTQQRPAGLRVWADDDFDASVQKLQDRYGLTVGGQKVIMERAGGCFKTGQVRKSPHNRADVFVR</sequence>
<dbReference type="AlphaFoldDB" id="A0AAV7SPW1"/>
<reference evidence="2" key="1">
    <citation type="journal article" date="2022" name="bioRxiv">
        <title>Sequencing and chromosome-scale assembly of the giantPleurodeles waltlgenome.</title>
        <authorList>
            <person name="Brown T."/>
            <person name="Elewa A."/>
            <person name="Iarovenko S."/>
            <person name="Subramanian E."/>
            <person name="Araus A.J."/>
            <person name="Petzold A."/>
            <person name="Susuki M."/>
            <person name="Suzuki K.-i.T."/>
            <person name="Hayashi T."/>
            <person name="Toyoda A."/>
            <person name="Oliveira C."/>
            <person name="Osipova E."/>
            <person name="Leigh N.D."/>
            <person name="Simon A."/>
            <person name="Yun M.H."/>
        </authorList>
    </citation>
    <scope>NUCLEOTIDE SEQUENCE</scope>
    <source>
        <strain evidence="2">20211129_DDA</strain>
        <tissue evidence="2">Liver</tissue>
    </source>
</reference>
<name>A0AAV7SPW1_PLEWA</name>
<dbReference type="Proteomes" id="UP001066276">
    <property type="component" value="Chromosome 4_2"/>
</dbReference>
<evidence type="ECO:0000256" key="1">
    <source>
        <dbReference type="SAM" id="MobiDB-lite"/>
    </source>
</evidence>
<accession>A0AAV7SPW1</accession>
<proteinExistence type="predicted"/>
<evidence type="ECO:0000313" key="2">
    <source>
        <dbReference type="EMBL" id="KAJ1166141.1"/>
    </source>
</evidence>
<evidence type="ECO:0000313" key="3">
    <source>
        <dbReference type="Proteomes" id="UP001066276"/>
    </source>
</evidence>
<feature type="compositionally biased region" description="Basic and acidic residues" evidence="1">
    <location>
        <begin position="1"/>
        <end position="28"/>
    </location>
</feature>
<dbReference type="EMBL" id="JANPWB010000008">
    <property type="protein sequence ID" value="KAJ1166141.1"/>
    <property type="molecule type" value="Genomic_DNA"/>
</dbReference>
<comment type="caution">
    <text evidence="2">The sequence shown here is derived from an EMBL/GenBank/DDBJ whole genome shotgun (WGS) entry which is preliminary data.</text>
</comment>
<keyword evidence="3" id="KW-1185">Reference proteome</keyword>
<feature type="region of interest" description="Disordered" evidence="1">
    <location>
        <begin position="1"/>
        <end position="57"/>
    </location>
</feature>